<name>A0A1M7ZQ40_9HYPH</name>
<dbReference type="AlphaFoldDB" id="A0A1M7ZQ40"/>
<proteinExistence type="predicted"/>
<evidence type="ECO:0000256" key="1">
    <source>
        <dbReference type="SAM" id="SignalP"/>
    </source>
</evidence>
<dbReference type="EMBL" id="FRXO01000010">
    <property type="protein sequence ID" value="SHO67033.1"/>
    <property type="molecule type" value="Genomic_DNA"/>
</dbReference>
<protein>
    <submittedName>
        <fullName evidence="2">Uncharacterized protein</fullName>
    </submittedName>
</protein>
<organism evidence="2 3">
    <name type="scientific">Pseudoxanthobacter soli DSM 19599</name>
    <dbReference type="NCBI Taxonomy" id="1123029"/>
    <lineage>
        <taxon>Bacteria</taxon>
        <taxon>Pseudomonadati</taxon>
        <taxon>Pseudomonadota</taxon>
        <taxon>Alphaproteobacteria</taxon>
        <taxon>Hyphomicrobiales</taxon>
        <taxon>Segnochrobactraceae</taxon>
        <taxon>Pseudoxanthobacter</taxon>
    </lineage>
</organism>
<dbReference type="Proteomes" id="UP000186406">
    <property type="component" value="Unassembled WGS sequence"/>
</dbReference>
<sequence length="165" mass="17407">MHAPQIAAFILAAALALPAAAAAQTPQLVPPAAAVCEALAVKMRKAVRLPFVTADIDFTDPISGWRGRACRIAGSGRGLAYTSLETALAAIQKPFADWRLDKSRTATSPNGEMKSFKKDDLIAVVSAEWNPPPGACPAGEPVADCTVKSARKVWSVTVDLIERAR</sequence>
<evidence type="ECO:0000313" key="3">
    <source>
        <dbReference type="Proteomes" id="UP000186406"/>
    </source>
</evidence>
<keyword evidence="1" id="KW-0732">Signal</keyword>
<dbReference type="RefSeq" id="WP_073631464.1">
    <property type="nucleotide sequence ID" value="NZ_FRXO01000010.1"/>
</dbReference>
<reference evidence="2 3" key="1">
    <citation type="submission" date="2016-12" db="EMBL/GenBank/DDBJ databases">
        <authorList>
            <person name="Song W.-J."/>
            <person name="Kurnit D.M."/>
        </authorList>
    </citation>
    <scope>NUCLEOTIDE SEQUENCE [LARGE SCALE GENOMIC DNA]</scope>
    <source>
        <strain evidence="2 3">DSM 19599</strain>
    </source>
</reference>
<evidence type="ECO:0000313" key="2">
    <source>
        <dbReference type="EMBL" id="SHO67033.1"/>
    </source>
</evidence>
<feature type="chain" id="PRO_5012455509" evidence="1">
    <location>
        <begin position="24"/>
        <end position="165"/>
    </location>
</feature>
<accession>A0A1M7ZQ40</accession>
<feature type="signal peptide" evidence="1">
    <location>
        <begin position="1"/>
        <end position="23"/>
    </location>
</feature>
<keyword evidence="3" id="KW-1185">Reference proteome</keyword>
<gene>
    <name evidence="2" type="ORF">SAMN02745172_03695</name>
</gene>
<dbReference type="STRING" id="1123029.SAMN02745172_03695"/>